<protein>
    <submittedName>
        <fullName evidence="1">Uncharacterized protein</fullName>
    </submittedName>
</protein>
<proteinExistence type="predicted"/>
<dbReference type="AlphaFoldDB" id="A0A2P2M200"/>
<sequence>MHVSIKTTVNNFERTLPLPFKFLIWTNSKFWLPKDSAMQFSSGVTLKAARPVEV</sequence>
<reference evidence="1" key="1">
    <citation type="submission" date="2018-02" db="EMBL/GenBank/DDBJ databases">
        <title>Rhizophora mucronata_Transcriptome.</title>
        <authorList>
            <person name="Meera S.P."/>
            <person name="Sreeshan A."/>
            <person name="Augustine A."/>
        </authorList>
    </citation>
    <scope>NUCLEOTIDE SEQUENCE</scope>
    <source>
        <tissue evidence="1">Leaf</tissue>
    </source>
</reference>
<accession>A0A2P2M200</accession>
<name>A0A2P2M200_RHIMU</name>
<organism evidence="1">
    <name type="scientific">Rhizophora mucronata</name>
    <name type="common">Asiatic mangrove</name>
    <dbReference type="NCBI Taxonomy" id="61149"/>
    <lineage>
        <taxon>Eukaryota</taxon>
        <taxon>Viridiplantae</taxon>
        <taxon>Streptophyta</taxon>
        <taxon>Embryophyta</taxon>
        <taxon>Tracheophyta</taxon>
        <taxon>Spermatophyta</taxon>
        <taxon>Magnoliopsida</taxon>
        <taxon>eudicotyledons</taxon>
        <taxon>Gunneridae</taxon>
        <taxon>Pentapetalae</taxon>
        <taxon>rosids</taxon>
        <taxon>fabids</taxon>
        <taxon>Malpighiales</taxon>
        <taxon>Rhizophoraceae</taxon>
        <taxon>Rhizophora</taxon>
    </lineage>
</organism>
<dbReference type="EMBL" id="GGEC01043762">
    <property type="protein sequence ID" value="MBX24246.1"/>
    <property type="molecule type" value="Transcribed_RNA"/>
</dbReference>
<evidence type="ECO:0000313" key="1">
    <source>
        <dbReference type="EMBL" id="MBX24246.1"/>
    </source>
</evidence>